<dbReference type="PANTHER" id="PTHR46797">
    <property type="entry name" value="HTH-TYPE TRANSCRIPTIONAL REGULATOR"/>
    <property type="match status" value="1"/>
</dbReference>
<keyword evidence="4" id="KW-1185">Reference proteome</keyword>
<dbReference type="CDD" id="cd00093">
    <property type="entry name" value="HTH_XRE"/>
    <property type="match status" value="1"/>
</dbReference>
<name>A0A1G6LRH4_9PSEU</name>
<keyword evidence="1" id="KW-0238">DNA-binding</keyword>
<reference evidence="4" key="1">
    <citation type="submission" date="2016-10" db="EMBL/GenBank/DDBJ databases">
        <authorList>
            <person name="Varghese N."/>
            <person name="Submissions S."/>
        </authorList>
    </citation>
    <scope>NUCLEOTIDE SEQUENCE [LARGE SCALE GENOMIC DNA]</scope>
    <source>
        <strain evidence="4">IBRC-M 10403</strain>
    </source>
</reference>
<dbReference type="STRING" id="1271860.SAMN05216174_102188"/>
<protein>
    <submittedName>
        <fullName evidence="3">Helix-turn-helix domain-containing protein</fullName>
    </submittedName>
</protein>
<dbReference type="EMBL" id="FMZZ01000002">
    <property type="protein sequence ID" value="SDC45365.1"/>
    <property type="molecule type" value="Genomic_DNA"/>
</dbReference>
<dbReference type="InterPro" id="IPR001387">
    <property type="entry name" value="Cro/C1-type_HTH"/>
</dbReference>
<evidence type="ECO:0000313" key="4">
    <source>
        <dbReference type="Proteomes" id="UP000199501"/>
    </source>
</evidence>
<sequence>MDVSESHIGRRIREVRTWRGLSQTTAAELAGITGPYLSMIERGVRPVTKRAVLEGIAQALRVSPAELTGKPYAPSDASSAVAHAAMAAVSDALSGWSVGEFPEVPDRPWQAVQADVDRLNLTLHPNADYSAQAELLPDLIAHLLSAVGTEHRTDALVGLLSAYRAAGSLARDLGVAGLPMLAVERMRQVAEQLDDPVWLAYAAYRRAQLLTGGNRTRQRQLAVAAADVPGARVEVKGMAHLAAALACAVESQADEALTHMAEAAALAELIESDVSSWMQMSFGRTNVGIWRVAIGVELGEGAKVAEIASGFTPGGVSRSRQAAFWIDYGRGLLAERKFQEQGLAGLLRAEKLAPQMVRNNVFVREAVGSLLSNARRNAGSRELRGLAWRVGISPNG</sequence>
<dbReference type="Pfam" id="PF13560">
    <property type="entry name" value="HTH_31"/>
    <property type="match status" value="1"/>
</dbReference>
<dbReference type="Proteomes" id="UP000199501">
    <property type="component" value="Unassembled WGS sequence"/>
</dbReference>
<dbReference type="InterPro" id="IPR050807">
    <property type="entry name" value="TransReg_Diox_bact_type"/>
</dbReference>
<dbReference type="GO" id="GO:0003700">
    <property type="term" value="F:DNA-binding transcription factor activity"/>
    <property type="evidence" value="ECO:0007669"/>
    <property type="project" value="TreeGrafter"/>
</dbReference>
<dbReference type="Gene3D" id="1.10.260.40">
    <property type="entry name" value="lambda repressor-like DNA-binding domains"/>
    <property type="match status" value="1"/>
</dbReference>
<evidence type="ECO:0000313" key="3">
    <source>
        <dbReference type="EMBL" id="SDC45365.1"/>
    </source>
</evidence>
<dbReference type="PANTHER" id="PTHR46797:SF1">
    <property type="entry name" value="METHYLPHOSPHONATE SYNTHASE"/>
    <property type="match status" value="1"/>
</dbReference>
<proteinExistence type="predicted"/>
<dbReference type="GO" id="GO:0003677">
    <property type="term" value="F:DNA binding"/>
    <property type="evidence" value="ECO:0007669"/>
    <property type="project" value="UniProtKB-KW"/>
</dbReference>
<dbReference type="InterPro" id="IPR010982">
    <property type="entry name" value="Lambda_DNA-bd_dom_sf"/>
</dbReference>
<accession>A0A1G6LRH4</accession>
<feature type="domain" description="HTH cro/C1-type" evidence="2">
    <location>
        <begin position="12"/>
        <end position="67"/>
    </location>
</feature>
<gene>
    <name evidence="3" type="ORF">SAMN05216174_102188</name>
</gene>
<dbReference type="SMART" id="SM00530">
    <property type="entry name" value="HTH_XRE"/>
    <property type="match status" value="1"/>
</dbReference>
<dbReference type="AlphaFoldDB" id="A0A1G6LRH4"/>
<dbReference type="PROSITE" id="PS50943">
    <property type="entry name" value="HTH_CROC1"/>
    <property type="match status" value="1"/>
</dbReference>
<dbReference type="GO" id="GO:0005829">
    <property type="term" value="C:cytosol"/>
    <property type="evidence" value="ECO:0007669"/>
    <property type="project" value="TreeGrafter"/>
</dbReference>
<evidence type="ECO:0000259" key="2">
    <source>
        <dbReference type="PROSITE" id="PS50943"/>
    </source>
</evidence>
<evidence type="ECO:0000256" key="1">
    <source>
        <dbReference type="ARBA" id="ARBA00023125"/>
    </source>
</evidence>
<dbReference type="SUPFAM" id="SSF47413">
    <property type="entry name" value="lambda repressor-like DNA-binding domains"/>
    <property type="match status" value="1"/>
</dbReference>
<organism evidence="3 4">
    <name type="scientific">Actinokineospora iranica</name>
    <dbReference type="NCBI Taxonomy" id="1271860"/>
    <lineage>
        <taxon>Bacteria</taxon>
        <taxon>Bacillati</taxon>
        <taxon>Actinomycetota</taxon>
        <taxon>Actinomycetes</taxon>
        <taxon>Pseudonocardiales</taxon>
        <taxon>Pseudonocardiaceae</taxon>
        <taxon>Actinokineospora</taxon>
    </lineage>
</organism>
<dbReference type="OrthoDB" id="4516646at2"/>